<dbReference type="AlphaFoldDB" id="A0A645EKU7"/>
<protein>
    <recommendedName>
        <fullName evidence="2">GGDEF domain-containing protein</fullName>
    </recommendedName>
</protein>
<dbReference type="EMBL" id="VSSQ01048048">
    <property type="protein sequence ID" value="MPN02086.1"/>
    <property type="molecule type" value="Genomic_DNA"/>
</dbReference>
<comment type="caution">
    <text evidence="1">The sequence shown here is derived from an EMBL/GenBank/DDBJ whole genome shotgun (WGS) entry which is preliminary data.</text>
</comment>
<gene>
    <name evidence="1" type="ORF">SDC9_149299</name>
</gene>
<evidence type="ECO:0000313" key="1">
    <source>
        <dbReference type="EMBL" id="MPN02086.1"/>
    </source>
</evidence>
<organism evidence="1">
    <name type="scientific">bioreactor metagenome</name>
    <dbReference type="NCBI Taxonomy" id="1076179"/>
    <lineage>
        <taxon>unclassified sequences</taxon>
        <taxon>metagenomes</taxon>
        <taxon>ecological metagenomes</taxon>
    </lineage>
</organism>
<accession>A0A645EKU7</accession>
<name>A0A645EKU7_9ZZZZ</name>
<sequence length="102" mass="12017">MVGIVTVSAYDLREISEEESVKIVEDIGPVVDKYMRKYDVITKLNKNQFAFMMFNSSEEMIKRINQRMNFLLNQVKKKHRILFTLSCKPIQATDENYNETAF</sequence>
<proteinExistence type="predicted"/>
<evidence type="ECO:0008006" key="2">
    <source>
        <dbReference type="Google" id="ProtNLM"/>
    </source>
</evidence>
<reference evidence="1" key="1">
    <citation type="submission" date="2019-08" db="EMBL/GenBank/DDBJ databases">
        <authorList>
            <person name="Kucharzyk K."/>
            <person name="Murdoch R.W."/>
            <person name="Higgins S."/>
            <person name="Loffler F."/>
        </authorList>
    </citation>
    <scope>NUCLEOTIDE SEQUENCE</scope>
</reference>